<dbReference type="AlphaFoldDB" id="Q39ZY5"/>
<dbReference type="PANTHER" id="PTHR43682">
    <property type="entry name" value="LACTATE UTILIZATION PROTEIN C"/>
    <property type="match status" value="1"/>
</dbReference>
<dbReference type="RefSeq" id="WP_011342882.1">
    <property type="nucleotide sequence ID" value="NC_007498.2"/>
</dbReference>
<name>Q39ZY5_SYNC1</name>
<dbReference type="Proteomes" id="UP000002534">
    <property type="component" value="Chromosome"/>
</dbReference>
<evidence type="ECO:0000313" key="2">
    <source>
        <dbReference type="EMBL" id="ABA90322.1"/>
    </source>
</evidence>
<evidence type="ECO:0000313" key="3">
    <source>
        <dbReference type="Proteomes" id="UP000002534"/>
    </source>
</evidence>
<sequence>MSIPATLLERFCQTAARAGAEVVRCVSTSAATDYLVRHAGGTILVPDFADARRLALVGRLQDRGGKVVCGDLFRTTATAAAGVSCANFGLADTGTLVLEASAQDVQLTCTLPERHFVLLHPTKILPDHMAATPLLRRLHSRQSPDFIAFITGPSRTADTKRMLPAAPRGPRELHILLLETLSDDFLHS</sequence>
<feature type="domain" description="LUD" evidence="1">
    <location>
        <begin position="71"/>
        <end position="178"/>
    </location>
</feature>
<dbReference type="Pfam" id="PF02589">
    <property type="entry name" value="LUD_dom"/>
    <property type="match status" value="1"/>
</dbReference>
<protein>
    <recommendedName>
        <fullName evidence="1">LUD domain-containing protein</fullName>
    </recommendedName>
</protein>
<proteinExistence type="predicted"/>
<reference evidence="2 3" key="2">
    <citation type="journal article" date="2012" name="BMC Genomics">
        <title>The genome of Pelobacter carbinolicus reveals surprising metabolic capabilities and physiological features.</title>
        <authorList>
            <person name="Aklujkar M."/>
            <person name="Haveman S.A."/>
            <person name="Didonato R.Jr."/>
            <person name="Chertkov O."/>
            <person name="Han C.S."/>
            <person name="Land M.L."/>
            <person name="Brown P."/>
            <person name="Lovley D.R."/>
        </authorList>
    </citation>
    <scope>NUCLEOTIDE SEQUENCE [LARGE SCALE GENOMIC DNA]</scope>
    <source>
        <strain evidence="3">DSM 2380 / NBRC 103641 / GraBd1</strain>
    </source>
</reference>
<dbReference type="InterPro" id="IPR003741">
    <property type="entry name" value="LUD_dom"/>
</dbReference>
<dbReference type="InterPro" id="IPR037171">
    <property type="entry name" value="NagB/RpiA_transferase-like"/>
</dbReference>
<dbReference type="OrthoDB" id="9794187at2"/>
<dbReference type="EMBL" id="CP000142">
    <property type="protein sequence ID" value="ABA90322.1"/>
    <property type="molecule type" value="Genomic_DNA"/>
</dbReference>
<dbReference type="Gene3D" id="3.40.50.10420">
    <property type="entry name" value="NagB/RpiA/CoA transferase-like"/>
    <property type="match status" value="1"/>
</dbReference>
<dbReference type="KEGG" id="pca:Pcar_3087"/>
<accession>Q39ZY5</accession>
<dbReference type="InterPro" id="IPR024185">
    <property type="entry name" value="FTHF_cligase-like_sf"/>
</dbReference>
<dbReference type="SUPFAM" id="SSF100950">
    <property type="entry name" value="NagB/RpiA/CoA transferase-like"/>
    <property type="match status" value="1"/>
</dbReference>
<dbReference type="HOGENOM" id="CLU_090664_1_3_7"/>
<reference evidence="3" key="1">
    <citation type="submission" date="2005-10" db="EMBL/GenBank/DDBJ databases">
        <title>Complete sequence of Pelobacter carbinolicus DSM 2380.</title>
        <authorList>
            <person name="Copeland A."/>
            <person name="Lucas S."/>
            <person name="Lapidus A."/>
            <person name="Barry K."/>
            <person name="Detter J.C."/>
            <person name="Glavina T."/>
            <person name="Hammon N."/>
            <person name="Israni S."/>
            <person name="Pitluck S."/>
            <person name="Chertkov O."/>
            <person name="Schmutz J."/>
            <person name="Larimer F."/>
            <person name="Land M."/>
            <person name="Kyrpides N."/>
            <person name="Ivanova N."/>
            <person name="Richardson P."/>
        </authorList>
    </citation>
    <scope>NUCLEOTIDE SEQUENCE [LARGE SCALE GENOMIC DNA]</scope>
    <source>
        <strain evidence="3">DSM 2380 / NBRC 103641 / GraBd1</strain>
    </source>
</reference>
<dbReference type="eggNOG" id="COG1556">
    <property type="taxonomic scope" value="Bacteria"/>
</dbReference>
<dbReference type="STRING" id="338963.Pcar_3087"/>
<organism evidence="2 3">
    <name type="scientific">Syntrophotalea carbinolica (strain DSM 2380 / NBRC 103641 / GraBd1)</name>
    <name type="common">Pelobacter carbinolicus</name>
    <dbReference type="NCBI Taxonomy" id="338963"/>
    <lineage>
        <taxon>Bacteria</taxon>
        <taxon>Pseudomonadati</taxon>
        <taxon>Thermodesulfobacteriota</taxon>
        <taxon>Desulfuromonadia</taxon>
        <taxon>Desulfuromonadales</taxon>
        <taxon>Syntrophotaleaceae</taxon>
        <taxon>Syntrophotalea</taxon>
    </lineage>
</organism>
<dbReference type="PANTHER" id="PTHR43682:SF1">
    <property type="entry name" value="LACTATE UTILIZATION PROTEIN C"/>
    <property type="match status" value="1"/>
</dbReference>
<gene>
    <name evidence="2" type="ordered locus">Pcar_3087</name>
</gene>
<keyword evidence="3" id="KW-1185">Reference proteome</keyword>
<evidence type="ECO:0000259" key="1">
    <source>
        <dbReference type="Pfam" id="PF02589"/>
    </source>
</evidence>